<keyword evidence="3" id="KW-1185">Reference proteome</keyword>
<gene>
    <name evidence="2" type="ORF">CMV_027987</name>
</gene>
<name>A0A8J4V290_9ROSI</name>
<proteinExistence type="predicted"/>
<dbReference type="AlphaFoldDB" id="A0A8J4V290"/>
<feature type="non-terminal residue" evidence="2">
    <location>
        <position position="143"/>
    </location>
</feature>
<protein>
    <submittedName>
        <fullName evidence="2">Uncharacterized protein</fullName>
    </submittedName>
</protein>
<organism evidence="2 3">
    <name type="scientific">Castanea mollissima</name>
    <name type="common">Chinese chestnut</name>
    <dbReference type="NCBI Taxonomy" id="60419"/>
    <lineage>
        <taxon>Eukaryota</taxon>
        <taxon>Viridiplantae</taxon>
        <taxon>Streptophyta</taxon>
        <taxon>Embryophyta</taxon>
        <taxon>Tracheophyta</taxon>
        <taxon>Spermatophyta</taxon>
        <taxon>Magnoliopsida</taxon>
        <taxon>eudicotyledons</taxon>
        <taxon>Gunneridae</taxon>
        <taxon>Pentapetalae</taxon>
        <taxon>rosids</taxon>
        <taxon>fabids</taxon>
        <taxon>Fagales</taxon>
        <taxon>Fagaceae</taxon>
        <taxon>Castanea</taxon>
    </lineage>
</organism>
<feature type="signal peptide" evidence="1">
    <location>
        <begin position="1"/>
        <end position="22"/>
    </location>
</feature>
<accession>A0A8J4V290</accession>
<sequence length="143" mass="15726">MGFTMGLNLLLLLAIVATNILSLYHLSSTLQTPKKPPTTAPLVPDHLIQQLHTICATINQLTRLQPTTTSTTISTTTKSTTPPDLLLHSRLSSIASSCHNHADLLHKYMTYTPYSFCPPDSDSIANGKKLNLHILLLSLRKQQ</sequence>
<dbReference type="EMBL" id="JRKL02011691">
    <property type="protein sequence ID" value="KAF3945658.1"/>
    <property type="molecule type" value="Genomic_DNA"/>
</dbReference>
<reference evidence="2" key="1">
    <citation type="submission" date="2020-03" db="EMBL/GenBank/DDBJ databases">
        <title>Castanea mollissima Vanexum genome sequencing.</title>
        <authorList>
            <person name="Staton M."/>
        </authorList>
    </citation>
    <scope>NUCLEOTIDE SEQUENCE</scope>
    <source>
        <tissue evidence="2">Leaf</tissue>
    </source>
</reference>
<feature type="chain" id="PRO_5035267150" evidence="1">
    <location>
        <begin position="23"/>
        <end position="143"/>
    </location>
</feature>
<dbReference type="OrthoDB" id="2014981at2759"/>
<comment type="caution">
    <text evidence="2">The sequence shown here is derived from an EMBL/GenBank/DDBJ whole genome shotgun (WGS) entry which is preliminary data.</text>
</comment>
<evidence type="ECO:0000256" key="1">
    <source>
        <dbReference type="SAM" id="SignalP"/>
    </source>
</evidence>
<dbReference type="Proteomes" id="UP000737018">
    <property type="component" value="Unassembled WGS sequence"/>
</dbReference>
<evidence type="ECO:0000313" key="2">
    <source>
        <dbReference type="EMBL" id="KAF3945658.1"/>
    </source>
</evidence>
<keyword evidence="1" id="KW-0732">Signal</keyword>
<evidence type="ECO:0000313" key="3">
    <source>
        <dbReference type="Proteomes" id="UP000737018"/>
    </source>
</evidence>